<comment type="subcellular location">
    <subcellularLocation>
        <location evidence="6">Cell membrane</location>
        <topology evidence="6">Multi-pass membrane protein</topology>
    </subcellularLocation>
    <subcellularLocation>
        <location evidence="1">Membrane</location>
    </subcellularLocation>
</comment>
<evidence type="ECO:0000256" key="3">
    <source>
        <dbReference type="ARBA" id="ARBA00022692"/>
    </source>
</evidence>
<evidence type="ECO:0000313" key="8">
    <source>
        <dbReference type="Proteomes" id="UP000316609"/>
    </source>
</evidence>
<keyword evidence="6" id="KW-1003">Cell membrane</keyword>
<evidence type="ECO:0000256" key="4">
    <source>
        <dbReference type="ARBA" id="ARBA00022989"/>
    </source>
</evidence>
<evidence type="ECO:0000256" key="6">
    <source>
        <dbReference type="RuleBase" id="RU363076"/>
    </source>
</evidence>
<dbReference type="PANTHER" id="PTHR23427:SF2">
    <property type="entry name" value="SURFEIT LOCUS PROTEIN 1"/>
    <property type="match status" value="1"/>
</dbReference>
<keyword evidence="5 6" id="KW-0472">Membrane</keyword>
<dbReference type="AlphaFoldDB" id="A0A538TXC1"/>
<evidence type="ECO:0000313" key="7">
    <source>
        <dbReference type="EMBL" id="TMQ68286.1"/>
    </source>
</evidence>
<evidence type="ECO:0000256" key="1">
    <source>
        <dbReference type="ARBA" id="ARBA00004370"/>
    </source>
</evidence>
<protein>
    <recommendedName>
        <fullName evidence="6">SURF1-like protein</fullName>
    </recommendedName>
</protein>
<dbReference type="GO" id="GO:0005886">
    <property type="term" value="C:plasma membrane"/>
    <property type="evidence" value="ECO:0007669"/>
    <property type="project" value="UniProtKB-SubCell"/>
</dbReference>
<dbReference type="CDD" id="cd06662">
    <property type="entry name" value="SURF1"/>
    <property type="match status" value="1"/>
</dbReference>
<name>A0A538TXC1_UNCEI</name>
<dbReference type="InterPro" id="IPR002994">
    <property type="entry name" value="Surf1/Shy1"/>
</dbReference>
<organism evidence="7 8">
    <name type="scientific">Eiseniibacteriota bacterium</name>
    <dbReference type="NCBI Taxonomy" id="2212470"/>
    <lineage>
        <taxon>Bacteria</taxon>
        <taxon>Candidatus Eiseniibacteriota</taxon>
    </lineage>
</organism>
<sequence length="241" mass="26231">MKLRSVLVVLLVLAAASVCVRLGFWQLSRWHEKRALNRALARALAAPPRELGAKPHPEADVPGSRIEARGRYDESRQVLLGARPHMGEPGVEVVTPLLLEGGSSAVLVNRGWLYAADAATARPQESPEPGPQRVVGLAEPLGRGLAGPALRTVEHDSVTLYSARRLDWDTLSRRMPYALAPYVLRQTPGPGVPARPLRIYPRAANEAMHLSYTVQWFAFAAILLGGSSMLAWSRRGTSRGT</sequence>
<feature type="transmembrane region" description="Helical" evidence="6">
    <location>
        <begin position="214"/>
        <end position="232"/>
    </location>
</feature>
<dbReference type="PROSITE" id="PS50895">
    <property type="entry name" value="SURF1"/>
    <property type="match status" value="1"/>
</dbReference>
<accession>A0A538TXC1</accession>
<evidence type="ECO:0000256" key="2">
    <source>
        <dbReference type="ARBA" id="ARBA00007165"/>
    </source>
</evidence>
<keyword evidence="3 6" id="KW-0812">Transmembrane</keyword>
<dbReference type="EMBL" id="VBOY01000013">
    <property type="protein sequence ID" value="TMQ68286.1"/>
    <property type="molecule type" value="Genomic_DNA"/>
</dbReference>
<comment type="caution">
    <text evidence="6">Lacks conserved residue(s) required for the propagation of feature annotation.</text>
</comment>
<comment type="similarity">
    <text evidence="2 6">Belongs to the SURF1 family.</text>
</comment>
<comment type="caution">
    <text evidence="7">The sequence shown here is derived from an EMBL/GenBank/DDBJ whole genome shotgun (WGS) entry which is preliminary data.</text>
</comment>
<dbReference type="Proteomes" id="UP000316609">
    <property type="component" value="Unassembled WGS sequence"/>
</dbReference>
<evidence type="ECO:0000256" key="5">
    <source>
        <dbReference type="ARBA" id="ARBA00023136"/>
    </source>
</evidence>
<dbReference type="PANTHER" id="PTHR23427">
    <property type="entry name" value="SURFEIT LOCUS PROTEIN"/>
    <property type="match status" value="1"/>
</dbReference>
<reference evidence="7 8" key="1">
    <citation type="journal article" date="2019" name="Nat. Microbiol.">
        <title>Mediterranean grassland soil C-N compound turnover is dependent on rainfall and depth, and is mediated by genomically divergent microorganisms.</title>
        <authorList>
            <person name="Diamond S."/>
            <person name="Andeer P.F."/>
            <person name="Li Z."/>
            <person name="Crits-Christoph A."/>
            <person name="Burstein D."/>
            <person name="Anantharaman K."/>
            <person name="Lane K.R."/>
            <person name="Thomas B.C."/>
            <person name="Pan C."/>
            <person name="Northen T.R."/>
            <person name="Banfield J.F."/>
        </authorList>
    </citation>
    <scope>NUCLEOTIDE SEQUENCE [LARGE SCALE GENOMIC DNA]</scope>
    <source>
        <strain evidence="7">WS_8</strain>
    </source>
</reference>
<gene>
    <name evidence="7" type="ORF">E6K78_02055</name>
</gene>
<keyword evidence="4 6" id="KW-1133">Transmembrane helix</keyword>
<dbReference type="InterPro" id="IPR045214">
    <property type="entry name" value="Surf1/Surf4"/>
</dbReference>
<proteinExistence type="inferred from homology"/>
<dbReference type="Pfam" id="PF02104">
    <property type="entry name" value="SURF1"/>
    <property type="match status" value="1"/>
</dbReference>